<gene>
    <name evidence="8" type="ORF">GPM918_LOCUS25567</name>
    <name evidence="9" type="ORF">SRO942_LOCUS25573</name>
</gene>
<keyword evidence="10" id="KW-1185">Reference proteome</keyword>
<dbReference type="Proteomes" id="UP000681722">
    <property type="component" value="Unassembled WGS sequence"/>
</dbReference>
<dbReference type="Proteomes" id="UP000663829">
    <property type="component" value="Unassembled WGS sequence"/>
</dbReference>
<dbReference type="PANTHER" id="PTHR24173">
    <property type="entry name" value="ANKYRIN REPEAT CONTAINING"/>
    <property type="match status" value="1"/>
</dbReference>
<dbReference type="InterPro" id="IPR002110">
    <property type="entry name" value="Ankyrin_rpt"/>
</dbReference>
<dbReference type="SUPFAM" id="SSF48403">
    <property type="entry name" value="Ankyrin repeat"/>
    <property type="match status" value="1"/>
</dbReference>
<organism evidence="8 10">
    <name type="scientific">Didymodactylos carnosus</name>
    <dbReference type="NCBI Taxonomy" id="1234261"/>
    <lineage>
        <taxon>Eukaryota</taxon>
        <taxon>Metazoa</taxon>
        <taxon>Spiralia</taxon>
        <taxon>Gnathifera</taxon>
        <taxon>Rotifera</taxon>
        <taxon>Eurotatoria</taxon>
        <taxon>Bdelloidea</taxon>
        <taxon>Philodinida</taxon>
        <taxon>Philodinidae</taxon>
        <taxon>Didymodactylos</taxon>
    </lineage>
</organism>
<evidence type="ECO:0000256" key="7">
    <source>
        <dbReference type="PROSITE-ProRule" id="PRU00023"/>
    </source>
</evidence>
<comment type="pathway">
    <text evidence="1">Protein modification; protein ubiquitination.</text>
</comment>
<reference evidence="8" key="1">
    <citation type="submission" date="2021-02" db="EMBL/GenBank/DDBJ databases">
        <authorList>
            <person name="Nowell W R."/>
        </authorList>
    </citation>
    <scope>NUCLEOTIDE SEQUENCE</scope>
</reference>
<name>A0A814Z4Z6_9BILA</name>
<dbReference type="Gene3D" id="1.25.40.20">
    <property type="entry name" value="Ankyrin repeat-containing domain"/>
    <property type="match status" value="3"/>
</dbReference>
<protein>
    <recommendedName>
        <fullName evidence="6">Protein fem-1 homolog B</fullName>
    </recommendedName>
</protein>
<evidence type="ECO:0000256" key="4">
    <source>
        <dbReference type="ARBA" id="ARBA00023043"/>
    </source>
</evidence>
<evidence type="ECO:0000256" key="6">
    <source>
        <dbReference type="ARBA" id="ARBA00072197"/>
    </source>
</evidence>
<dbReference type="SMART" id="SM00248">
    <property type="entry name" value="ANK"/>
    <property type="match status" value="5"/>
</dbReference>
<dbReference type="PROSITE" id="PS50297">
    <property type="entry name" value="ANK_REP_REGION"/>
    <property type="match status" value="3"/>
</dbReference>
<dbReference type="OrthoDB" id="4429489at2759"/>
<evidence type="ECO:0000313" key="8">
    <source>
        <dbReference type="EMBL" id="CAF1239140.1"/>
    </source>
</evidence>
<dbReference type="PANTHER" id="PTHR24173:SF78">
    <property type="entry name" value="PROTEIN FEM-1 HOMOLOG B"/>
    <property type="match status" value="1"/>
</dbReference>
<dbReference type="GO" id="GO:0005737">
    <property type="term" value="C:cytoplasm"/>
    <property type="evidence" value="ECO:0007669"/>
    <property type="project" value="UniProtKB-SubCell"/>
</dbReference>
<evidence type="ECO:0000256" key="2">
    <source>
        <dbReference type="ARBA" id="ARBA00022737"/>
    </source>
</evidence>
<evidence type="ECO:0000256" key="3">
    <source>
        <dbReference type="ARBA" id="ARBA00022786"/>
    </source>
</evidence>
<dbReference type="InterPro" id="IPR036770">
    <property type="entry name" value="Ankyrin_rpt-contain_sf"/>
</dbReference>
<evidence type="ECO:0000313" key="9">
    <source>
        <dbReference type="EMBL" id="CAF4001296.1"/>
    </source>
</evidence>
<keyword evidence="2" id="KW-0677">Repeat</keyword>
<dbReference type="EMBL" id="CAJOBC010009976">
    <property type="protein sequence ID" value="CAF4001296.1"/>
    <property type="molecule type" value="Genomic_DNA"/>
</dbReference>
<evidence type="ECO:0000256" key="1">
    <source>
        <dbReference type="ARBA" id="ARBA00004906"/>
    </source>
</evidence>
<dbReference type="AlphaFoldDB" id="A0A814Z4Z6"/>
<sequence length="378" mass="42906">MVEFVPVRYLLFISSELLVIAAIYNCMCAVEVLLGKINVDIESEMKIGYMSGVTALWCASAHGHLNLVKMLIHHGADVNHCTTNGSSPLRAACSAGHFDIVKCLIKNGAHVNAANKHNNTCIMVAAFYGHLHICKYLIYKHADVNRVDDESSTALHQAAMNGYLDIVKCLVEHGAHNSRNTVGCTPLMMAIHNDNTKIVDYLTHTSGLVTVFEFIEELERLAISDIEPVRAYQYLMKAMELRYTAYYKPIMKYTLPPIEAYGYHSESKTIEELQSVQLNRELLLMEIHICRERILGENHELVIKSMVSLGKYFRDTSRFDKCILLWLRVLMLTKRHRKPLDNTLSKFSYLFDDMVNKNMDISTAVVIKILTSTVEELE</sequence>
<keyword evidence="3" id="KW-0833">Ubl conjugation pathway</keyword>
<proteinExistence type="inferred from homology"/>
<comment type="similarity">
    <text evidence="5">Belongs to the fem-1 family.</text>
</comment>
<feature type="repeat" description="ANK" evidence="7">
    <location>
        <begin position="150"/>
        <end position="175"/>
    </location>
</feature>
<comment type="caution">
    <text evidence="8">The sequence shown here is derived from an EMBL/GenBank/DDBJ whole genome shotgun (WGS) entry which is preliminary data.</text>
</comment>
<feature type="non-terminal residue" evidence="8">
    <location>
        <position position="378"/>
    </location>
</feature>
<dbReference type="EMBL" id="CAJNOQ010009972">
    <property type="protein sequence ID" value="CAF1239140.1"/>
    <property type="molecule type" value="Genomic_DNA"/>
</dbReference>
<evidence type="ECO:0000256" key="5">
    <source>
        <dbReference type="ARBA" id="ARBA00038500"/>
    </source>
</evidence>
<feature type="repeat" description="ANK" evidence="7">
    <location>
        <begin position="117"/>
        <end position="149"/>
    </location>
</feature>
<accession>A0A814Z4Z6</accession>
<feature type="repeat" description="ANK" evidence="7">
    <location>
        <begin position="84"/>
        <end position="116"/>
    </location>
</feature>
<dbReference type="Pfam" id="PF12796">
    <property type="entry name" value="Ank_2"/>
    <property type="match status" value="2"/>
</dbReference>
<evidence type="ECO:0000313" key="10">
    <source>
        <dbReference type="Proteomes" id="UP000663829"/>
    </source>
</evidence>
<feature type="repeat" description="ANK" evidence="7">
    <location>
        <begin position="51"/>
        <end position="83"/>
    </location>
</feature>
<keyword evidence="4 7" id="KW-0040">ANK repeat</keyword>
<dbReference type="PROSITE" id="PS50088">
    <property type="entry name" value="ANK_REPEAT"/>
    <property type="match status" value="4"/>
</dbReference>